<sequence length="180" mass="21187">MKKKTILIPIISLCILFNPSILHSEDFNSYYQNNYREFQNYNQGFKKYKKTINEEFEAYKKIMEEEFEAYKKQIEKEWKNPIVPSEKVFVEYSKDYKSRKMVDFNNGTIKVEVIKPKNYKKALIKNLANLITEKTKEAFIKNPVLKNTDKRLRLATSGAIAVNRLNNESIIGDVLTGKKI</sequence>
<dbReference type="InterPro" id="IPR024570">
    <property type="entry name" value="Murein_transglycosylaseC_N"/>
</dbReference>
<protein>
    <recommendedName>
        <fullName evidence="2">Murein transglycosylase-C N-terminal domain-containing protein</fullName>
    </recommendedName>
</protein>
<reference evidence="3 4" key="1">
    <citation type="submission" date="2016-10" db="EMBL/GenBank/DDBJ databases">
        <title>Genome sequence of a sulfur-reducing bacterium Desulfurobacterium indicum K6013.</title>
        <authorList>
            <person name="Cao J."/>
            <person name="Shao Z."/>
            <person name="Alain K."/>
            <person name="Jebbar M."/>
        </authorList>
    </citation>
    <scope>NUCLEOTIDE SEQUENCE [LARGE SCALE GENOMIC DNA]</scope>
    <source>
        <strain evidence="3 4">K6013</strain>
    </source>
</reference>
<dbReference type="Pfam" id="PF11873">
    <property type="entry name" value="Mltc_N"/>
    <property type="match status" value="1"/>
</dbReference>
<comment type="caution">
    <text evidence="3">The sequence shown here is derived from an EMBL/GenBank/DDBJ whole genome shotgun (WGS) entry which is preliminary data.</text>
</comment>
<accession>A0A1R1MJY9</accession>
<feature type="domain" description="Murein transglycosylase-C N-terminal" evidence="2">
    <location>
        <begin position="64"/>
        <end position="126"/>
    </location>
</feature>
<evidence type="ECO:0000313" key="4">
    <source>
        <dbReference type="Proteomes" id="UP000187408"/>
    </source>
</evidence>
<feature type="chain" id="PRO_5012028667" description="Murein transglycosylase-C N-terminal domain-containing protein" evidence="1">
    <location>
        <begin position="25"/>
        <end position="180"/>
    </location>
</feature>
<proteinExistence type="predicted"/>
<gene>
    <name evidence="3" type="ORF">BLW93_07085</name>
</gene>
<dbReference type="RefSeq" id="WP_076713402.1">
    <property type="nucleotide sequence ID" value="NZ_MOEN01000029.1"/>
</dbReference>
<evidence type="ECO:0000313" key="3">
    <source>
        <dbReference type="EMBL" id="OMH40079.1"/>
    </source>
</evidence>
<dbReference type="AlphaFoldDB" id="A0A1R1MJY9"/>
<organism evidence="3 4">
    <name type="scientific">Desulfurobacterium indicum</name>
    <dbReference type="NCBI Taxonomy" id="1914305"/>
    <lineage>
        <taxon>Bacteria</taxon>
        <taxon>Pseudomonadati</taxon>
        <taxon>Aquificota</taxon>
        <taxon>Aquificia</taxon>
        <taxon>Desulfurobacteriales</taxon>
        <taxon>Desulfurobacteriaceae</taxon>
        <taxon>Desulfurobacterium</taxon>
    </lineage>
</organism>
<name>A0A1R1MJY9_9BACT</name>
<keyword evidence="1" id="KW-0732">Signal</keyword>
<evidence type="ECO:0000256" key="1">
    <source>
        <dbReference type="SAM" id="SignalP"/>
    </source>
</evidence>
<dbReference type="EMBL" id="MOEN01000029">
    <property type="protein sequence ID" value="OMH40079.1"/>
    <property type="molecule type" value="Genomic_DNA"/>
</dbReference>
<dbReference type="Proteomes" id="UP000187408">
    <property type="component" value="Unassembled WGS sequence"/>
</dbReference>
<dbReference type="STRING" id="1914305.BLW93_07085"/>
<evidence type="ECO:0000259" key="2">
    <source>
        <dbReference type="Pfam" id="PF11873"/>
    </source>
</evidence>
<feature type="signal peptide" evidence="1">
    <location>
        <begin position="1"/>
        <end position="24"/>
    </location>
</feature>
<keyword evidence="4" id="KW-1185">Reference proteome</keyword>